<reference evidence="1" key="1">
    <citation type="submission" date="2021-03" db="EMBL/GenBank/DDBJ databases">
        <title>Whole genome shotgun sequence of Actinoplanes consettensis NBRC 14913.</title>
        <authorList>
            <person name="Komaki H."/>
            <person name="Tamura T."/>
        </authorList>
    </citation>
    <scope>NUCLEOTIDE SEQUENCE</scope>
    <source>
        <strain evidence="1">NBRC 14913</strain>
    </source>
</reference>
<dbReference type="RefSeq" id="WP_212999413.1">
    <property type="nucleotide sequence ID" value="NZ_BAAATW010000001.1"/>
</dbReference>
<evidence type="ECO:0008006" key="3">
    <source>
        <dbReference type="Google" id="ProtNLM"/>
    </source>
</evidence>
<comment type="caution">
    <text evidence="1">The sequence shown here is derived from an EMBL/GenBank/DDBJ whole genome shotgun (WGS) entry which is preliminary data.</text>
</comment>
<accession>A0A919VU14</accession>
<organism evidence="1 2">
    <name type="scientific">Winogradskya consettensis</name>
    <dbReference type="NCBI Taxonomy" id="113560"/>
    <lineage>
        <taxon>Bacteria</taxon>
        <taxon>Bacillati</taxon>
        <taxon>Actinomycetota</taxon>
        <taxon>Actinomycetes</taxon>
        <taxon>Micromonosporales</taxon>
        <taxon>Micromonosporaceae</taxon>
        <taxon>Winogradskya</taxon>
    </lineage>
</organism>
<dbReference type="InterPro" id="IPR036397">
    <property type="entry name" value="RNaseH_sf"/>
</dbReference>
<keyword evidence="2" id="KW-1185">Reference proteome</keyword>
<proteinExistence type="predicted"/>
<evidence type="ECO:0000313" key="2">
    <source>
        <dbReference type="Proteomes" id="UP000680865"/>
    </source>
</evidence>
<name>A0A919VU14_9ACTN</name>
<sequence>MPTDLYISTDIEADGPIPGPYSMLSFGMAVAATFDGTTFNRLEGDTFYRELQPISPDFIPEALAVSGLDRAALARTGAAPALAMAENVAWLAEMADKHQARPVFVGYPLGFDWMFTYWYQVRFTGGSPFGHSAHLDLKTLFAQKAHRPIRGVGKRSMPRHLLGDSPHTHHALDDAVEQAQLFCNVFEWDGI</sequence>
<dbReference type="Proteomes" id="UP000680865">
    <property type="component" value="Unassembled WGS sequence"/>
</dbReference>
<evidence type="ECO:0000313" key="1">
    <source>
        <dbReference type="EMBL" id="GIM75837.1"/>
    </source>
</evidence>
<protein>
    <recommendedName>
        <fullName evidence="3">Exonuclease</fullName>
    </recommendedName>
</protein>
<dbReference type="Gene3D" id="3.30.420.10">
    <property type="entry name" value="Ribonuclease H-like superfamily/Ribonuclease H"/>
    <property type="match status" value="1"/>
</dbReference>
<gene>
    <name evidence="1" type="ORF">Aco04nite_47330</name>
</gene>
<dbReference type="SUPFAM" id="SSF53098">
    <property type="entry name" value="Ribonuclease H-like"/>
    <property type="match status" value="1"/>
</dbReference>
<dbReference type="AlphaFoldDB" id="A0A919VU14"/>
<dbReference type="GO" id="GO:0003676">
    <property type="term" value="F:nucleic acid binding"/>
    <property type="evidence" value="ECO:0007669"/>
    <property type="project" value="InterPro"/>
</dbReference>
<dbReference type="InterPro" id="IPR012337">
    <property type="entry name" value="RNaseH-like_sf"/>
</dbReference>
<dbReference type="EMBL" id="BOQP01000025">
    <property type="protein sequence ID" value="GIM75837.1"/>
    <property type="molecule type" value="Genomic_DNA"/>
</dbReference>